<accession>A0A813ZZE9</accession>
<evidence type="ECO:0000313" key="2">
    <source>
        <dbReference type="Proteomes" id="UP000663879"/>
    </source>
</evidence>
<evidence type="ECO:0000313" key="1">
    <source>
        <dbReference type="EMBL" id="CAF0905407.1"/>
    </source>
</evidence>
<name>A0A813ZZE9_9BILA</name>
<sequence length="106" mass="11984">MACILLTQSLVATPMYRYGAFKAILSSISNIYQLGKNLKEEKYIDDLFYDLDALEINAEEFEFDGDDDEEKVPLEDGNIDKLDPVVDPFVKPVVEPIVEPDVEPVL</sequence>
<comment type="caution">
    <text evidence="1">The sequence shown here is derived from an EMBL/GenBank/DDBJ whole genome shotgun (WGS) entry which is preliminary data.</text>
</comment>
<proteinExistence type="predicted"/>
<reference evidence="1" key="1">
    <citation type="submission" date="2021-02" db="EMBL/GenBank/DDBJ databases">
        <authorList>
            <person name="Nowell W R."/>
        </authorList>
    </citation>
    <scope>NUCLEOTIDE SEQUENCE</scope>
    <source>
        <strain evidence="1">Ploen Becks lab</strain>
    </source>
</reference>
<keyword evidence="2" id="KW-1185">Reference proteome</keyword>
<protein>
    <submittedName>
        <fullName evidence="1">Uncharacterized protein</fullName>
    </submittedName>
</protein>
<dbReference type="Proteomes" id="UP000663879">
    <property type="component" value="Unassembled WGS sequence"/>
</dbReference>
<dbReference type="AlphaFoldDB" id="A0A813ZZE9"/>
<dbReference type="EMBL" id="CAJNOC010001989">
    <property type="protein sequence ID" value="CAF0905407.1"/>
    <property type="molecule type" value="Genomic_DNA"/>
</dbReference>
<organism evidence="1 2">
    <name type="scientific">Brachionus calyciflorus</name>
    <dbReference type="NCBI Taxonomy" id="104777"/>
    <lineage>
        <taxon>Eukaryota</taxon>
        <taxon>Metazoa</taxon>
        <taxon>Spiralia</taxon>
        <taxon>Gnathifera</taxon>
        <taxon>Rotifera</taxon>
        <taxon>Eurotatoria</taxon>
        <taxon>Monogononta</taxon>
        <taxon>Pseudotrocha</taxon>
        <taxon>Ploima</taxon>
        <taxon>Brachionidae</taxon>
        <taxon>Brachionus</taxon>
    </lineage>
</organism>
<gene>
    <name evidence="1" type="ORF">OXX778_LOCUS11618</name>
</gene>